<reference evidence="1 2" key="1">
    <citation type="submission" date="2023-01" db="EMBL/GenBank/DDBJ databases">
        <title>Analysis of 21 Apiospora genomes using comparative genomics revels a genus with tremendous synthesis potential of carbohydrate active enzymes and secondary metabolites.</title>
        <authorList>
            <person name="Sorensen T."/>
        </authorList>
    </citation>
    <scope>NUCLEOTIDE SEQUENCE [LARGE SCALE GENOMIC DNA]</scope>
    <source>
        <strain evidence="1 2">CBS 117206</strain>
    </source>
</reference>
<evidence type="ECO:0000313" key="1">
    <source>
        <dbReference type="EMBL" id="KAK8092991.1"/>
    </source>
</evidence>
<dbReference type="PANTHER" id="PTHR42791:SF14">
    <property type="entry name" value="N-ACETYLTRANSFERASE DOMAIN-CONTAINING PROTEIN"/>
    <property type="match status" value="1"/>
</dbReference>
<dbReference type="InterPro" id="IPR052523">
    <property type="entry name" value="Trichothecene_AcTrans"/>
</dbReference>
<evidence type="ECO:0000313" key="2">
    <source>
        <dbReference type="Proteomes" id="UP001392437"/>
    </source>
</evidence>
<sequence length="226" mass="25087">MAEATPNKDGGAADVRIELMSSPDDFTAGYEVLCGAFGRQINDAIWTAMNPGWDTPQGKKEHVARLVERWQSTTTNQAGDPNAVFLKATVPDPRDAQKRVVAGMAIWCQLSFVDGLGDEPKDDPPPFLDELHPDDERARRFCTQMIKSLRRGVAVALVRWGLDEARRRGGLEATTEASAMGRHAYARLGFRPEPGRGDLVYEVDEEFRDRELPPNLFMRTGVASED</sequence>
<dbReference type="PANTHER" id="PTHR42791">
    <property type="entry name" value="GNAT FAMILY ACETYLTRANSFERASE"/>
    <property type="match status" value="1"/>
</dbReference>
<accession>A0AAW0Q4M6</accession>
<dbReference type="AlphaFoldDB" id="A0AAW0Q4M6"/>
<protein>
    <recommendedName>
        <fullName evidence="3">N-acetyltransferase domain-containing protein</fullName>
    </recommendedName>
</protein>
<proteinExistence type="predicted"/>
<comment type="caution">
    <text evidence="1">The sequence shown here is derived from an EMBL/GenBank/DDBJ whole genome shotgun (WGS) entry which is preliminary data.</text>
</comment>
<dbReference type="Proteomes" id="UP001392437">
    <property type="component" value="Unassembled WGS sequence"/>
</dbReference>
<dbReference type="Gene3D" id="3.40.630.30">
    <property type="match status" value="1"/>
</dbReference>
<organism evidence="1 2">
    <name type="scientific">Apiospora kogelbergensis</name>
    <dbReference type="NCBI Taxonomy" id="1337665"/>
    <lineage>
        <taxon>Eukaryota</taxon>
        <taxon>Fungi</taxon>
        <taxon>Dikarya</taxon>
        <taxon>Ascomycota</taxon>
        <taxon>Pezizomycotina</taxon>
        <taxon>Sordariomycetes</taxon>
        <taxon>Xylariomycetidae</taxon>
        <taxon>Amphisphaeriales</taxon>
        <taxon>Apiosporaceae</taxon>
        <taxon>Apiospora</taxon>
    </lineage>
</organism>
<name>A0AAW0Q4M6_9PEZI</name>
<evidence type="ECO:0008006" key="3">
    <source>
        <dbReference type="Google" id="ProtNLM"/>
    </source>
</evidence>
<gene>
    <name evidence="1" type="ORF">PG999_014578</name>
</gene>
<dbReference type="SUPFAM" id="SSF55729">
    <property type="entry name" value="Acyl-CoA N-acyltransferases (Nat)"/>
    <property type="match status" value="2"/>
</dbReference>
<keyword evidence="2" id="KW-1185">Reference proteome</keyword>
<dbReference type="InterPro" id="IPR016181">
    <property type="entry name" value="Acyl_CoA_acyltransferase"/>
</dbReference>
<dbReference type="EMBL" id="JAQQWP010000012">
    <property type="protein sequence ID" value="KAK8092991.1"/>
    <property type="molecule type" value="Genomic_DNA"/>
</dbReference>